<protein>
    <submittedName>
        <fullName evidence="1">Deoxyribodipyrimidine photo-lyase</fullName>
    </submittedName>
</protein>
<gene>
    <name evidence="1" type="primary">PHR_3</name>
    <name evidence="1" type="ORF">CM83_2724</name>
</gene>
<keyword evidence="1" id="KW-0456">Lyase</keyword>
<sequence length="102" mass="11239">SGSSSSSFDFSGEAAIEEINRALDSVACDDADTDDSEFERDFADDFSGNSKSFRVSPVIGVQKIEEVFDEYATEFTNIPIVIIRDEDDSEHPFDHSLGNDSM</sequence>
<dbReference type="AlphaFoldDB" id="A0A0A9Y167"/>
<name>A0A0A9Y167_LYGHE</name>
<evidence type="ECO:0000313" key="1">
    <source>
        <dbReference type="EMBL" id="JAG26797.1"/>
    </source>
</evidence>
<reference evidence="1" key="1">
    <citation type="journal article" date="2014" name="PLoS ONE">
        <title>Transcriptome-Based Identification of ABC Transporters in the Western Tarnished Plant Bug Lygus hesperus.</title>
        <authorList>
            <person name="Hull J.J."/>
            <person name="Chaney K."/>
            <person name="Geib S.M."/>
            <person name="Fabrick J.A."/>
            <person name="Brent C.S."/>
            <person name="Walsh D."/>
            <person name="Lavine L.C."/>
        </authorList>
    </citation>
    <scope>NUCLEOTIDE SEQUENCE</scope>
</reference>
<feature type="non-terminal residue" evidence="1">
    <location>
        <position position="102"/>
    </location>
</feature>
<dbReference type="EMBL" id="GBHO01016807">
    <property type="protein sequence ID" value="JAG26797.1"/>
    <property type="molecule type" value="Transcribed_RNA"/>
</dbReference>
<reference evidence="1" key="2">
    <citation type="submission" date="2014-07" db="EMBL/GenBank/DDBJ databases">
        <authorList>
            <person name="Hull J."/>
        </authorList>
    </citation>
    <scope>NUCLEOTIDE SEQUENCE</scope>
</reference>
<proteinExistence type="predicted"/>
<dbReference type="GO" id="GO:0016829">
    <property type="term" value="F:lyase activity"/>
    <property type="evidence" value="ECO:0007669"/>
    <property type="project" value="UniProtKB-KW"/>
</dbReference>
<accession>A0A0A9Y167</accession>
<organism evidence="1">
    <name type="scientific">Lygus hesperus</name>
    <name type="common">Western plant bug</name>
    <dbReference type="NCBI Taxonomy" id="30085"/>
    <lineage>
        <taxon>Eukaryota</taxon>
        <taxon>Metazoa</taxon>
        <taxon>Ecdysozoa</taxon>
        <taxon>Arthropoda</taxon>
        <taxon>Hexapoda</taxon>
        <taxon>Insecta</taxon>
        <taxon>Pterygota</taxon>
        <taxon>Neoptera</taxon>
        <taxon>Paraneoptera</taxon>
        <taxon>Hemiptera</taxon>
        <taxon>Heteroptera</taxon>
        <taxon>Panheteroptera</taxon>
        <taxon>Cimicomorpha</taxon>
        <taxon>Miridae</taxon>
        <taxon>Mirini</taxon>
        <taxon>Lygus</taxon>
    </lineage>
</organism>
<feature type="non-terminal residue" evidence="1">
    <location>
        <position position="1"/>
    </location>
</feature>